<organism evidence="1">
    <name type="scientific">marine sediment metagenome</name>
    <dbReference type="NCBI Taxonomy" id="412755"/>
    <lineage>
        <taxon>unclassified sequences</taxon>
        <taxon>metagenomes</taxon>
        <taxon>ecological metagenomes</taxon>
    </lineage>
</organism>
<name>X0SP60_9ZZZZ</name>
<proteinExistence type="predicted"/>
<evidence type="ECO:0000313" key="1">
    <source>
        <dbReference type="EMBL" id="GAF82883.1"/>
    </source>
</evidence>
<sequence>MKALKYITKIIEENVVNVTYKNAMKIIIKKDSWDSIKTELRKL</sequence>
<gene>
    <name evidence="1" type="ORF">S01H1_04166</name>
</gene>
<reference evidence="1" key="1">
    <citation type="journal article" date="2014" name="Front. Microbiol.">
        <title>High frequency of phylogenetically diverse reductive dehalogenase-homologous genes in deep subseafloor sedimentary metagenomes.</title>
        <authorList>
            <person name="Kawai M."/>
            <person name="Futagami T."/>
            <person name="Toyoda A."/>
            <person name="Takaki Y."/>
            <person name="Nishi S."/>
            <person name="Hori S."/>
            <person name="Arai W."/>
            <person name="Tsubouchi T."/>
            <person name="Morono Y."/>
            <person name="Uchiyama I."/>
            <person name="Ito T."/>
            <person name="Fujiyama A."/>
            <person name="Inagaki F."/>
            <person name="Takami H."/>
        </authorList>
    </citation>
    <scope>NUCLEOTIDE SEQUENCE</scope>
    <source>
        <strain evidence="1">Expedition CK06-06</strain>
    </source>
</reference>
<dbReference type="AlphaFoldDB" id="X0SP60"/>
<comment type="caution">
    <text evidence="1">The sequence shown here is derived from an EMBL/GenBank/DDBJ whole genome shotgun (WGS) entry which is preliminary data.</text>
</comment>
<protein>
    <submittedName>
        <fullName evidence="1">Uncharacterized protein</fullName>
    </submittedName>
</protein>
<dbReference type="EMBL" id="BARS01002213">
    <property type="protein sequence ID" value="GAF82883.1"/>
    <property type="molecule type" value="Genomic_DNA"/>
</dbReference>
<accession>X0SP60</accession>